<proteinExistence type="predicted"/>
<accession>A0A8D9AU04</accession>
<reference evidence="1" key="1">
    <citation type="submission" date="2021-05" db="EMBL/GenBank/DDBJ databases">
        <authorList>
            <person name="Alioto T."/>
            <person name="Alioto T."/>
            <person name="Gomez Garrido J."/>
        </authorList>
    </citation>
    <scope>NUCLEOTIDE SEQUENCE</scope>
</reference>
<dbReference type="AlphaFoldDB" id="A0A8D9AU04"/>
<name>A0A8D9AU04_9HEMI</name>
<dbReference type="EMBL" id="HBUF01579808">
    <property type="protein sequence ID" value="CAG6769746.1"/>
    <property type="molecule type" value="Transcribed_RNA"/>
</dbReference>
<protein>
    <submittedName>
        <fullName evidence="1">Uncharacterized protein</fullName>
    </submittedName>
</protein>
<evidence type="ECO:0000313" key="1">
    <source>
        <dbReference type="EMBL" id="CAG6769746.1"/>
    </source>
</evidence>
<sequence>MCSVPNKVRSVEGFPFFHLRFFVAFNHRGERGVKWNYSPRTGLRGIGGIGNGERSGSGDRNRHFDYSKRYDTVVCLIVNNLFFQELDVQTKQLTLNTGLTQKNLKDTLIDTGKK</sequence>
<organism evidence="1">
    <name type="scientific">Cacopsylla melanoneura</name>
    <dbReference type="NCBI Taxonomy" id="428564"/>
    <lineage>
        <taxon>Eukaryota</taxon>
        <taxon>Metazoa</taxon>
        <taxon>Ecdysozoa</taxon>
        <taxon>Arthropoda</taxon>
        <taxon>Hexapoda</taxon>
        <taxon>Insecta</taxon>
        <taxon>Pterygota</taxon>
        <taxon>Neoptera</taxon>
        <taxon>Paraneoptera</taxon>
        <taxon>Hemiptera</taxon>
        <taxon>Sternorrhyncha</taxon>
        <taxon>Psylloidea</taxon>
        <taxon>Psyllidae</taxon>
        <taxon>Psyllinae</taxon>
        <taxon>Cacopsylla</taxon>
    </lineage>
</organism>